<name>A0ABX7APT4_9BACI</name>
<dbReference type="EMBL" id="CP067341">
    <property type="protein sequence ID" value="QQP11967.1"/>
    <property type="molecule type" value="Genomic_DNA"/>
</dbReference>
<gene>
    <name evidence="2" type="ORF">FJQ98_23035</name>
</gene>
<dbReference type="RefSeq" id="WP_053597185.1">
    <property type="nucleotide sequence ID" value="NZ_CP067341.1"/>
</dbReference>
<evidence type="ECO:0000313" key="2">
    <source>
        <dbReference type="EMBL" id="QQP11967.1"/>
    </source>
</evidence>
<evidence type="ECO:0000259" key="1">
    <source>
        <dbReference type="Pfam" id="PF13192"/>
    </source>
</evidence>
<dbReference type="Proteomes" id="UP000596049">
    <property type="component" value="Chromosome"/>
</dbReference>
<feature type="domain" description="Thioredoxin-like fold" evidence="1">
    <location>
        <begin position="5"/>
        <end position="65"/>
    </location>
</feature>
<dbReference type="SUPFAM" id="SSF52833">
    <property type="entry name" value="Thioredoxin-like"/>
    <property type="match status" value="1"/>
</dbReference>
<reference evidence="2 3" key="1">
    <citation type="submission" date="2020-01" db="EMBL/GenBank/DDBJ databases">
        <authorList>
            <person name="Liu G."/>
            <person name="Liu B."/>
        </authorList>
    </citation>
    <scope>NUCLEOTIDE SEQUENCE [LARGE SCALE GENOMIC DNA]</scope>
    <source>
        <strain evidence="2 3">FJAT-51161</strain>
    </source>
</reference>
<protein>
    <submittedName>
        <fullName evidence="2">Thioredoxin family protein</fullName>
    </submittedName>
</protein>
<accession>A0ABX7APT4</accession>
<evidence type="ECO:0000313" key="3">
    <source>
        <dbReference type="Proteomes" id="UP000596049"/>
    </source>
</evidence>
<dbReference type="Gene3D" id="3.40.30.10">
    <property type="entry name" value="Glutaredoxin"/>
    <property type="match status" value="1"/>
</dbReference>
<sequence>MSKAIFYHAGCPVCVDAEQMVLDYLDKSKITPEVVHLGTDQNRIEEAEKVGVKSVPALVIGENVYHINLGASLADVKG</sequence>
<dbReference type="InterPro" id="IPR036249">
    <property type="entry name" value="Thioredoxin-like_sf"/>
</dbReference>
<dbReference type="Pfam" id="PF13192">
    <property type="entry name" value="Thioredoxin_3"/>
    <property type="match status" value="1"/>
</dbReference>
<organism evidence="2 3">
    <name type="scientific">Lysinibacillus agricola</name>
    <dbReference type="NCBI Taxonomy" id="2590012"/>
    <lineage>
        <taxon>Bacteria</taxon>
        <taxon>Bacillati</taxon>
        <taxon>Bacillota</taxon>
        <taxon>Bacilli</taxon>
        <taxon>Bacillales</taxon>
        <taxon>Bacillaceae</taxon>
        <taxon>Lysinibacillus</taxon>
    </lineage>
</organism>
<proteinExistence type="predicted"/>
<keyword evidence="3" id="KW-1185">Reference proteome</keyword>
<dbReference type="InterPro" id="IPR012336">
    <property type="entry name" value="Thioredoxin-like_fold"/>
</dbReference>